<protein>
    <submittedName>
        <fullName evidence="6">DNA-binding transcriptional regulator, AcrR family</fullName>
    </submittedName>
</protein>
<gene>
    <name evidence="6" type="ORF">SAMN05421504_10355</name>
</gene>
<dbReference type="Pfam" id="PF00440">
    <property type="entry name" value="TetR_N"/>
    <property type="match status" value="1"/>
</dbReference>
<dbReference type="InterPro" id="IPR009057">
    <property type="entry name" value="Homeodomain-like_sf"/>
</dbReference>
<dbReference type="Proteomes" id="UP000199515">
    <property type="component" value="Unassembled WGS sequence"/>
</dbReference>
<evidence type="ECO:0000259" key="5">
    <source>
        <dbReference type="PROSITE" id="PS50977"/>
    </source>
</evidence>
<dbReference type="Gene3D" id="1.10.10.60">
    <property type="entry name" value="Homeodomain-like"/>
    <property type="match status" value="1"/>
</dbReference>
<dbReference type="InterPro" id="IPR036271">
    <property type="entry name" value="Tet_transcr_reg_TetR-rel_C_sf"/>
</dbReference>
<dbReference type="OrthoDB" id="9796019at2"/>
<feature type="domain" description="HTH tetR-type" evidence="5">
    <location>
        <begin position="16"/>
        <end position="76"/>
    </location>
</feature>
<proteinExistence type="predicted"/>
<dbReference type="RefSeq" id="WP_091289188.1">
    <property type="nucleotide sequence ID" value="NZ_FNON01000003.1"/>
</dbReference>
<dbReference type="Pfam" id="PF16859">
    <property type="entry name" value="TetR_C_11"/>
    <property type="match status" value="1"/>
</dbReference>
<dbReference type="InterPro" id="IPR050109">
    <property type="entry name" value="HTH-type_TetR-like_transc_reg"/>
</dbReference>
<accession>A0A1H3CLG4</accession>
<organism evidence="6 7">
    <name type="scientific">Amycolatopsis xylanica</name>
    <dbReference type="NCBI Taxonomy" id="589385"/>
    <lineage>
        <taxon>Bacteria</taxon>
        <taxon>Bacillati</taxon>
        <taxon>Actinomycetota</taxon>
        <taxon>Actinomycetes</taxon>
        <taxon>Pseudonocardiales</taxon>
        <taxon>Pseudonocardiaceae</taxon>
        <taxon>Amycolatopsis</taxon>
    </lineage>
</organism>
<name>A0A1H3CLG4_9PSEU</name>
<dbReference type="SUPFAM" id="SSF46689">
    <property type="entry name" value="Homeodomain-like"/>
    <property type="match status" value="1"/>
</dbReference>
<evidence type="ECO:0000313" key="7">
    <source>
        <dbReference type="Proteomes" id="UP000199515"/>
    </source>
</evidence>
<dbReference type="STRING" id="589385.SAMN05421504_10355"/>
<evidence type="ECO:0000256" key="2">
    <source>
        <dbReference type="ARBA" id="ARBA00023125"/>
    </source>
</evidence>
<keyword evidence="3" id="KW-0804">Transcription</keyword>
<dbReference type="InterPro" id="IPR011075">
    <property type="entry name" value="TetR_C"/>
</dbReference>
<reference evidence="6 7" key="1">
    <citation type="submission" date="2016-10" db="EMBL/GenBank/DDBJ databases">
        <authorList>
            <person name="de Groot N.N."/>
        </authorList>
    </citation>
    <scope>NUCLEOTIDE SEQUENCE [LARGE SCALE GENOMIC DNA]</scope>
    <source>
        <strain evidence="6 7">CPCC 202699</strain>
    </source>
</reference>
<evidence type="ECO:0000313" key="6">
    <source>
        <dbReference type="EMBL" id="SDX54269.1"/>
    </source>
</evidence>
<keyword evidence="7" id="KW-1185">Reference proteome</keyword>
<dbReference type="PANTHER" id="PTHR30055">
    <property type="entry name" value="HTH-TYPE TRANSCRIPTIONAL REGULATOR RUTR"/>
    <property type="match status" value="1"/>
</dbReference>
<keyword evidence="2 4" id="KW-0238">DNA-binding</keyword>
<dbReference type="SUPFAM" id="SSF48498">
    <property type="entry name" value="Tetracyclin repressor-like, C-terminal domain"/>
    <property type="match status" value="1"/>
</dbReference>
<dbReference type="EMBL" id="FNON01000003">
    <property type="protein sequence ID" value="SDX54269.1"/>
    <property type="molecule type" value="Genomic_DNA"/>
</dbReference>
<dbReference type="GO" id="GO:0003700">
    <property type="term" value="F:DNA-binding transcription factor activity"/>
    <property type="evidence" value="ECO:0007669"/>
    <property type="project" value="TreeGrafter"/>
</dbReference>
<evidence type="ECO:0000256" key="3">
    <source>
        <dbReference type="ARBA" id="ARBA00023163"/>
    </source>
</evidence>
<dbReference type="PROSITE" id="PS50977">
    <property type="entry name" value="HTH_TETR_2"/>
    <property type="match status" value="1"/>
</dbReference>
<dbReference type="AlphaFoldDB" id="A0A1H3CLG4"/>
<evidence type="ECO:0000256" key="4">
    <source>
        <dbReference type="PROSITE-ProRule" id="PRU00335"/>
    </source>
</evidence>
<dbReference type="InterPro" id="IPR001647">
    <property type="entry name" value="HTH_TetR"/>
</dbReference>
<sequence>MATELPGTTRPGGRTERTRQAVLHATLAELAAHGYAALTVDAVAERSGIHKTTIYRRWGSAEGLVAAALGLGSEDEWEAPDTGSLRGDLAALLGELVDYFTDPALLALPTASVTAAFLSERAADALRDFYRDRHARSAVVVSRAIARGEAPARTDAVEVIRAACGPLFYRLFISREVVDRSVSEEIARSVAIATGAGAYVPAS</sequence>
<dbReference type="GO" id="GO:0000976">
    <property type="term" value="F:transcription cis-regulatory region binding"/>
    <property type="evidence" value="ECO:0007669"/>
    <property type="project" value="TreeGrafter"/>
</dbReference>
<keyword evidence="1" id="KW-0805">Transcription regulation</keyword>
<evidence type="ECO:0000256" key="1">
    <source>
        <dbReference type="ARBA" id="ARBA00023015"/>
    </source>
</evidence>
<feature type="DNA-binding region" description="H-T-H motif" evidence="4">
    <location>
        <begin position="39"/>
        <end position="58"/>
    </location>
</feature>
<dbReference type="PANTHER" id="PTHR30055:SF148">
    <property type="entry name" value="TETR-FAMILY TRANSCRIPTIONAL REGULATOR"/>
    <property type="match status" value="1"/>
</dbReference>
<dbReference type="Gene3D" id="1.10.357.10">
    <property type="entry name" value="Tetracycline Repressor, domain 2"/>
    <property type="match status" value="1"/>
</dbReference>